<reference evidence="6 7" key="1">
    <citation type="submission" date="2017-03" db="EMBL/GenBank/DDBJ databases">
        <authorList>
            <person name="Afonso C.L."/>
            <person name="Miller P.J."/>
            <person name="Scott M.A."/>
            <person name="Spackman E."/>
            <person name="Goraichik I."/>
            <person name="Dimitrov K.M."/>
            <person name="Suarez D.L."/>
            <person name="Swayne D.E."/>
        </authorList>
    </citation>
    <scope>NUCLEOTIDE SEQUENCE [LARGE SCALE GENOMIC DNA]</scope>
    <source>
        <strain evidence="6 7">CECT 8625</strain>
    </source>
</reference>
<comment type="similarity">
    <text evidence="1">Belongs to the Gfa family.</text>
</comment>
<dbReference type="Proteomes" id="UP000193570">
    <property type="component" value="Unassembled WGS sequence"/>
</dbReference>
<dbReference type="AlphaFoldDB" id="A0A1X6ZNE6"/>
<organism evidence="6 7">
    <name type="scientific">Roseivivax jejudonensis</name>
    <dbReference type="NCBI Taxonomy" id="1529041"/>
    <lineage>
        <taxon>Bacteria</taxon>
        <taxon>Pseudomonadati</taxon>
        <taxon>Pseudomonadota</taxon>
        <taxon>Alphaproteobacteria</taxon>
        <taxon>Rhodobacterales</taxon>
        <taxon>Roseobacteraceae</taxon>
        <taxon>Roseivivax</taxon>
    </lineage>
</organism>
<dbReference type="Gene3D" id="3.90.1590.10">
    <property type="entry name" value="glutathione-dependent formaldehyde- activating enzyme (gfa)"/>
    <property type="match status" value="1"/>
</dbReference>
<dbReference type="EMBL" id="FWFK01000005">
    <property type="protein sequence ID" value="SLN56690.1"/>
    <property type="molecule type" value="Genomic_DNA"/>
</dbReference>
<dbReference type="InterPro" id="IPR006913">
    <property type="entry name" value="CENP-V/GFA"/>
</dbReference>
<proteinExistence type="inferred from homology"/>
<keyword evidence="3" id="KW-0862">Zinc</keyword>
<evidence type="ECO:0000313" key="6">
    <source>
        <dbReference type="EMBL" id="SLN56690.1"/>
    </source>
</evidence>
<dbReference type="PROSITE" id="PS51891">
    <property type="entry name" value="CENP_V_GFA"/>
    <property type="match status" value="1"/>
</dbReference>
<evidence type="ECO:0000256" key="3">
    <source>
        <dbReference type="ARBA" id="ARBA00022833"/>
    </source>
</evidence>
<gene>
    <name evidence="6" type="primary">gfa</name>
    <name evidence="6" type="ORF">ROJ8625_02830</name>
</gene>
<keyword evidence="7" id="KW-1185">Reference proteome</keyword>
<evidence type="ECO:0000259" key="5">
    <source>
        <dbReference type="PROSITE" id="PS51891"/>
    </source>
</evidence>
<dbReference type="SUPFAM" id="SSF51316">
    <property type="entry name" value="Mss4-like"/>
    <property type="match status" value="1"/>
</dbReference>
<feature type="domain" description="CENP-V/GFA" evidence="5">
    <location>
        <begin position="35"/>
        <end position="182"/>
    </location>
</feature>
<evidence type="ECO:0000256" key="1">
    <source>
        <dbReference type="ARBA" id="ARBA00005495"/>
    </source>
</evidence>
<name>A0A1X6ZNE6_9RHOB</name>
<evidence type="ECO:0000313" key="7">
    <source>
        <dbReference type="Proteomes" id="UP000193570"/>
    </source>
</evidence>
<protein>
    <submittedName>
        <fullName evidence="6">Glutathione-dependent formaldehyde-activating enzyme</fullName>
        <ecNumber evidence="6">4.4.1.22</ecNumber>
    </submittedName>
</protein>
<dbReference type="GO" id="GO:0051907">
    <property type="term" value="F:S-(hydroxymethyl)glutathione synthase activity"/>
    <property type="evidence" value="ECO:0007669"/>
    <property type="project" value="UniProtKB-EC"/>
</dbReference>
<evidence type="ECO:0000256" key="4">
    <source>
        <dbReference type="ARBA" id="ARBA00023239"/>
    </source>
</evidence>
<dbReference type="PANTHER" id="PTHR33337">
    <property type="entry name" value="GFA DOMAIN-CONTAINING PROTEIN"/>
    <property type="match status" value="1"/>
</dbReference>
<dbReference type="InterPro" id="IPR011057">
    <property type="entry name" value="Mss4-like_sf"/>
</dbReference>
<dbReference type="EC" id="4.4.1.22" evidence="6"/>
<accession>A0A1X6ZNE6</accession>
<keyword evidence="4 6" id="KW-0456">Lyase</keyword>
<evidence type="ECO:0000256" key="2">
    <source>
        <dbReference type="ARBA" id="ARBA00022723"/>
    </source>
</evidence>
<dbReference type="Pfam" id="PF04828">
    <property type="entry name" value="GFA"/>
    <property type="match status" value="1"/>
</dbReference>
<sequence length="204" mass="22125">MGVRQRLRAVLRTGPGDVSLHPAVDAGRRSATRGFDGGTLRCRCPEAPVLVAVRARPIHVRLCGCTRCWRTEGTLFALAATVPADAIEVIAEGGKLEIVDPSVPIHRYTCVHCETHMYGEVEPKRHPFAGEALIHPELFETPGWPPPTCATFCASTIDGGLPPEKLPAIRARLAALRLPAYDCHAPDRMEQIAAFRAREAGLLP</sequence>
<dbReference type="PANTHER" id="PTHR33337:SF40">
    <property type="entry name" value="CENP-V_GFA DOMAIN-CONTAINING PROTEIN-RELATED"/>
    <property type="match status" value="1"/>
</dbReference>
<dbReference type="GO" id="GO:0046872">
    <property type="term" value="F:metal ion binding"/>
    <property type="evidence" value="ECO:0007669"/>
    <property type="project" value="UniProtKB-KW"/>
</dbReference>
<keyword evidence="2" id="KW-0479">Metal-binding</keyword>